<name>A0A8B8F0Y8_CRAVI</name>
<sequence length="249" mass="28893">MFSRVPPISSVVDESTSAECKQKPTAKVDSSETTDRSTSDRPKNVRADLWNKFKALEEKTNEVTRRSTEKRIKHLQKTLMQKVQEEITDEEDRDILRQHDVKFGPPVIDETCSSRKRKHPKNEREQDTKTKTQNSGEWKNIKGYLNVNDHLKGTDPGKYAPKSSLEQKIDKSISEGDFETAEKLSDYMSTREFGKKIADAIDAKKYSQELEEKKESSKEKKKKKLAWGAQYSNCHYHGCFVRRKKSRFK</sequence>
<organism evidence="2 3">
    <name type="scientific">Crassostrea virginica</name>
    <name type="common">Eastern oyster</name>
    <dbReference type="NCBI Taxonomy" id="6565"/>
    <lineage>
        <taxon>Eukaryota</taxon>
        <taxon>Metazoa</taxon>
        <taxon>Spiralia</taxon>
        <taxon>Lophotrochozoa</taxon>
        <taxon>Mollusca</taxon>
        <taxon>Bivalvia</taxon>
        <taxon>Autobranchia</taxon>
        <taxon>Pteriomorphia</taxon>
        <taxon>Ostreida</taxon>
        <taxon>Ostreoidea</taxon>
        <taxon>Ostreidae</taxon>
        <taxon>Crassostrea</taxon>
    </lineage>
</organism>
<evidence type="ECO:0000313" key="2">
    <source>
        <dbReference type="Proteomes" id="UP000694844"/>
    </source>
</evidence>
<dbReference type="GeneID" id="111138264"/>
<feature type="region of interest" description="Disordered" evidence="1">
    <location>
        <begin position="86"/>
        <end position="137"/>
    </location>
</feature>
<evidence type="ECO:0000313" key="3">
    <source>
        <dbReference type="RefSeq" id="XP_022345847.1"/>
    </source>
</evidence>
<evidence type="ECO:0000256" key="1">
    <source>
        <dbReference type="SAM" id="MobiDB-lite"/>
    </source>
</evidence>
<proteinExistence type="predicted"/>
<dbReference type="RefSeq" id="XP_022345847.1">
    <property type="nucleotide sequence ID" value="XM_022490139.1"/>
</dbReference>
<dbReference type="Proteomes" id="UP000694844">
    <property type="component" value="Chromosome 5"/>
</dbReference>
<dbReference type="OrthoDB" id="2418792at2759"/>
<feature type="compositionally biased region" description="Basic and acidic residues" evidence="1">
    <location>
        <begin position="29"/>
        <end position="46"/>
    </location>
</feature>
<accession>A0A8B8F0Y8</accession>
<protein>
    <submittedName>
        <fullName evidence="3">Protein FAM204A-like isoform X1</fullName>
    </submittedName>
</protein>
<feature type="region of interest" description="Disordered" evidence="1">
    <location>
        <begin position="1"/>
        <end position="46"/>
    </location>
</feature>
<dbReference type="PANTHER" id="PTHR14386">
    <property type="entry name" value="PROTEIN FAM204A"/>
    <property type="match status" value="1"/>
</dbReference>
<keyword evidence="2" id="KW-1185">Reference proteome</keyword>
<dbReference type="InterPro" id="IPR037690">
    <property type="entry name" value="FAM204A"/>
</dbReference>
<gene>
    <name evidence="3" type="primary">LOC111138264</name>
</gene>
<reference evidence="3" key="1">
    <citation type="submission" date="2025-08" db="UniProtKB">
        <authorList>
            <consortium name="RefSeq"/>
        </authorList>
    </citation>
    <scope>IDENTIFICATION</scope>
    <source>
        <tissue evidence="3">Whole sample</tissue>
    </source>
</reference>
<dbReference type="KEGG" id="cvn:111138264"/>
<dbReference type="AlphaFoldDB" id="A0A8B8F0Y8"/>
<dbReference type="PANTHER" id="PTHR14386:SF2">
    <property type="entry name" value="PROTEIN FAM204A"/>
    <property type="match status" value="1"/>
</dbReference>